<name>A0A4R6SYH3_9SPHI</name>
<accession>A0A4R6SYH3</accession>
<keyword evidence="5" id="KW-0812">Transmembrane</keyword>
<evidence type="ECO:0000256" key="7">
    <source>
        <dbReference type="ARBA" id="ARBA00023237"/>
    </source>
</evidence>
<dbReference type="AlphaFoldDB" id="A0A4R6SYH3"/>
<evidence type="ECO:0000256" key="5">
    <source>
        <dbReference type="ARBA" id="ARBA00022692"/>
    </source>
</evidence>
<dbReference type="EMBL" id="SNYC01000004">
    <property type="protein sequence ID" value="TDQ09762.1"/>
    <property type="molecule type" value="Genomic_DNA"/>
</dbReference>
<dbReference type="OrthoDB" id="940457at2"/>
<dbReference type="InterPro" id="IPR051906">
    <property type="entry name" value="TolC-like"/>
</dbReference>
<gene>
    <name evidence="8" type="ORF">ATK78_1921</name>
</gene>
<evidence type="ECO:0000256" key="6">
    <source>
        <dbReference type="ARBA" id="ARBA00023136"/>
    </source>
</evidence>
<comment type="subcellular location">
    <subcellularLocation>
        <location evidence="1">Cell outer membrane</location>
    </subcellularLocation>
</comment>
<comment type="similarity">
    <text evidence="2">Belongs to the outer membrane factor (OMF) (TC 1.B.17) family.</text>
</comment>
<sequence>METKTLLRMCFYLSLFFGSVKMSAQQSQPLPARLSLNEITRLARENSTASLQAATLKENRYWQYKNFRSNYLPQLNLDGTLPDFTRDNIAVTQPDGTIQFQPIANDNSRLNLGISQNISATGGQVFLNSNLLKFTDFDRKQTRFSGNPLVIGFSQPLFAFNALSWDNKIEPLRYEESKKKYVEDLEEVSRNATTMFFDLLIAQINHEIALKNKENNDMLFKIGEAKSTMGKLSRDELLQLKLAALNAGKAVAQASLYVESSMLRLNYFIGDKENSAIELVLPEELAVFDIDLKTAVNEARTNKYQTVEFRRTLLEAKKEVARAHGENGLNANLFATFGLTNRAADIPGIYRHPVDQQTLQIGFQIPIVDWGRSSARIKTAQANRKLVEYSVALQETNFDQEIFTQVKQFNMIREQMKTNILADSTAQERYGIARQRYMLGDLSITDLNIALQEKDQAKRDYILALKNFWDAYYNIRILTLYDFEKGIKIGYDNLN</sequence>
<dbReference type="PANTHER" id="PTHR30026">
    <property type="entry name" value="OUTER MEMBRANE PROTEIN TOLC"/>
    <property type="match status" value="1"/>
</dbReference>
<dbReference type="GO" id="GO:0015562">
    <property type="term" value="F:efflux transmembrane transporter activity"/>
    <property type="evidence" value="ECO:0007669"/>
    <property type="project" value="InterPro"/>
</dbReference>
<evidence type="ECO:0000256" key="4">
    <source>
        <dbReference type="ARBA" id="ARBA00022452"/>
    </source>
</evidence>
<dbReference type="Pfam" id="PF02321">
    <property type="entry name" value="OEP"/>
    <property type="match status" value="1"/>
</dbReference>
<dbReference type="GO" id="GO:0015288">
    <property type="term" value="F:porin activity"/>
    <property type="evidence" value="ECO:0007669"/>
    <property type="project" value="TreeGrafter"/>
</dbReference>
<dbReference type="GO" id="GO:0009279">
    <property type="term" value="C:cell outer membrane"/>
    <property type="evidence" value="ECO:0007669"/>
    <property type="project" value="UniProtKB-SubCell"/>
</dbReference>
<evidence type="ECO:0000313" key="8">
    <source>
        <dbReference type="EMBL" id="TDQ09762.1"/>
    </source>
</evidence>
<dbReference type="Proteomes" id="UP000295620">
    <property type="component" value="Unassembled WGS sequence"/>
</dbReference>
<dbReference type="PANTHER" id="PTHR30026:SF20">
    <property type="entry name" value="OUTER MEMBRANE PROTEIN TOLC"/>
    <property type="match status" value="1"/>
</dbReference>
<keyword evidence="6" id="KW-0472">Membrane</keyword>
<dbReference type="RefSeq" id="WP_133575822.1">
    <property type="nucleotide sequence ID" value="NZ_SNYC01000004.1"/>
</dbReference>
<evidence type="ECO:0000256" key="2">
    <source>
        <dbReference type="ARBA" id="ARBA00007613"/>
    </source>
</evidence>
<reference evidence="8 9" key="1">
    <citation type="submission" date="2019-03" db="EMBL/GenBank/DDBJ databases">
        <title>Genomic Encyclopedia of Archaeal and Bacterial Type Strains, Phase II (KMG-II): from individual species to whole genera.</title>
        <authorList>
            <person name="Goeker M."/>
        </authorList>
    </citation>
    <scope>NUCLEOTIDE SEQUENCE [LARGE SCALE GENOMIC DNA]</scope>
    <source>
        <strain evidence="8 9">DSM 19035</strain>
    </source>
</reference>
<protein>
    <submittedName>
        <fullName evidence="8">Outer membrane protein TolC</fullName>
    </submittedName>
</protein>
<proteinExistence type="inferred from homology"/>
<evidence type="ECO:0000256" key="3">
    <source>
        <dbReference type="ARBA" id="ARBA00022448"/>
    </source>
</evidence>
<organism evidence="8 9">
    <name type="scientific">Pedobacter metabolipauper</name>
    <dbReference type="NCBI Taxonomy" id="425513"/>
    <lineage>
        <taxon>Bacteria</taxon>
        <taxon>Pseudomonadati</taxon>
        <taxon>Bacteroidota</taxon>
        <taxon>Sphingobacteriia</taxon>
        <taxon>Sphingobacteriales</taxon>
        <taxon>Sphingobacteriaceae</taxon>
        <taxon>Pedobacter</taxon>
    </lineage>
</organism>
<evidence type="ECO:0000313" key="9">
    <source>
        <dbReference type="Proteomes" id="UP000295620"/>
    </source>
</evidence>
<keyword evidence="3" id="KW-0813">Transport</keyword>
<dbReference type="SUPFAM" id="SSF56954">
    <property type="entry name" value="Outer membrane efflux proteins (OEP)"/>
    <property type="match status" value="1"/>
</dbReference>
<dbReference type="Gene3D" id="1.20.1600.10">
    <property type="entry name" value="Outer membrane efflux proteins (OEP)"/>
    <property type="match status" value="1"/>
</dbReference>
<dbReference type="GO" id="GO:1990281">
    <property type="term" value="C:efflux pump complex"/>
    <property type="evidence" value="ECO:0007669"/>
    <property type="project" value="TreeGrafter"/>
</dbReference>
<keyword evidence="7" id="KW-0998">Cell outer membrane</keyword>
<keyword evidence="9" id="KW-1185">Reference proteome</keyword>
<evidence type="ECO:0000256" key="1">
    <source>
        <dbReference type="ARBA" id="ARBA00004442"/>
    </source>
</evidence>
<keyword evidence="4" id="KW-1134">Transmembrane beta strand</keyword>
<dbReference type="InterPro" id="IPR003423">
    <property type="entry name" value="OMP_efflux"/>
</dbReference>
<comment type="caution">
    <text evidence="8">The sequence shown here is derived from an EMBL/GenBank/DDBJ whole genome shotgun (WGS) entry which is preliminary data.</text>
</comment>